<accession>A0A168KN28</accession>
<feature type="region of interest" description="Disordered" evidence="1">
    <location>
        <begin position="293"/>
        <end position="324"/>
    </location>
</feature>
<dbReference type="SMART" id="SM00731">
    <property type="entry name" value="SprT"/>
    <property type="match status" value="1"/>
</dbReference>
<evidence type="ECO:0000259" key="2">
    <source>
        <dbReference type="SMART" id="SM00731"/>
    </source>
</evidence>
<dbReference type="InterPro" id="IPR006640">
    <property type="entry name" value="SprT-like_domain"/>
</dbReference>
<protein>
    <recommendedName>
        <fullName evidence="2">SprT-like domain-containing protein</fullName>
    </recommendedName>
</protein>
<feature type="region of interest" description="Disordered" evidence="1">
    <location>
        <begin position="28"/>
        <end position="57"/>
    </location>
</feature>
<dbReference type="OrthoDB" id="20772at2759"/>
<name>A0A168KN28_CORDF</name>
<dbReference type="STRING" id="1081108.A0A168KN28"/>
<dbReference type="Proteomes" id="UP000076881">
    <property type="component" value="Unassembled WGS sequence"/>
</dbReference>
<keyword evidence="4" id="KW-1185">Reference proteome</keyword>
<reference evidence="3 4" key="1">
    <citation type="journal article" date="2016" name="Genome Biol. Evol.">
        <title>Divergent and convergent evolution of fungal pathogenicity.</title>
        <authorList>
            <person name="Shang Y."/>
            <person name="Xiao G."/>
            <person name="Zheng P."/>
            <person name="Cen K."/>
            <person name="Zhan S."/>
            <person name="Wang C."/>
        </authorList>
    </citation>
    <scope>NUCLEOTIDE SEQUENCE [LARGE SCALE GENOMIC DNA]</scope>
    <source>
        <strain evidence="3 4">RCEF 1005</strain>
    </source>
</reference>
<sequence>MSRLIDQLAAHAQHNDDRELLDLAELEQDSQTTQLEPKTPMRRRELVPRSTAQPSTRRIRRLDGEKLAAANPLFQPWTADSSKKVLDFSRNISPRKAEPRARNRPESAIGEPFLANKRQTRQGANTTLLNSTLLSVTLSDHDSSSSSLSEVDMGDVTLPASLQLANQPTEFSQRMARLRQDTCVTILEDSICPGAVDSESEAHIAEVETGAGAKAMAIPGAILPLSPKDSNVRRQADQKMCIQLAPSKGHTQESTEKENINANMSVIDEDKLAEQLVDDQLWRNELGCGSETPDIATTVYPKPLPSPRKAPGIPRGPHTPTKDDFWRQSMVDCWNDKHSPRKAVKAAMRSPIKQPSSTKASKASFEAVKANIAVKFLQELDTKITDGQIAHLSESTGGVKIEWSKTLNTTAGRANWKKETVRTTPSDGSDATVTYHHHASIELAEKVIDDESRLMNVLAHEFCHLANFMISGITNNPHGKDFKHWAEKCSQKFASRGVKVTTKHSYEIDFKYAWQCDGCSHSYQRHSKSINPEKHRCSGCKGRLVQIKPTPRNGGKPSEYQLFIKEEMKALKQDYPDSPQKAIMQMAAKKWANRSKPTESEGTREEVEDIAAQLLGLSLGE</sequence>
<feature type="domain" description="SprT-like" evidence="2">
    <location>
        <begin position="378"/>
        <end position="547"/>
    </location>
</feature>
<dbReference type="GO" id="GO:0005634">
    <property type="term" value="C:nucleus"/>
    <property type="evidence" value="ECO:0007669"/>
    <property type="project" value="TreeGrafter"/>
</dbReference>
<feature type="compositionally biased region" description="Basic and acidic residues" evidence="1">
    <location>
        <begin position="95"/>
        <end position="105"/>
    </location>
</feature>
<dbReference type="PANTHER" id="PTHR23099:SF0">
    <property type="entry name" value="GERM CELL NUCLEAR ACIDIC PROTEIN"/>
    <property type="match status" value="1"/>
</dbReference>
<gene>
    <name evidence="3" type="ORF">LEL_01460</name>
</gene>
<dbReference type="Pfam" id="PF17283">
    <property type="entry name" value="Zn_ribbon_SprT"/>
    <property type="match status" value="1"/>
</dbReference>
<evidence type="ECO:0000313" key="3">
    <source>
        <dbReference type="EMBL" id="OAA81915.1"/>
    </source>
</evidence>
<dbReference type="AlphaFoldDB" id="A0A168KN28"/>
<organism evidence="3 4">
    <name type="scientific">Akanthomyces lecanii RCEF 1005</name>
    <dbReference type="NCBI Taxonomy" id="1081108"/>
    <lineage>
        <taxon>Eukaryota</taxon>
        <taxon>Fungi</taxon>
        <taxon>Dikarya</taxon>
        <taxon>Ascomycota</taxon>
        <taxon>Pezizomycotina</taxon>
        <taxon>Sordariomycetes</taxon>
        <taxon>Hypocreomycetidae</taxon>
        <taxon>Hypocreales</taxon>
        <taxon>Cordycipitaceae</taxon>
        <taxon>Akanthomyces</taxon>
        <taxon>Cordyceps confragosa</taxon>
    </lineage>
</organism>
<dbReference type="Pfam" id="PF10263">
    <property type="entry name" value="SprT-like"/>
    <property type="match status" value="1"/>
</dbReference>
<dbReference type="SUPFAM" id="SSF47095">
    <property type="entry name" value="HMG-box"/>
    <property type="match status" value="1"/>
</dbReference>
<proteinExistence type="predicted"/>
<dbReference type="Gene3D" id="1.10.30.10">
    <property type="entry name" value="High mobility group box domain"/>
    <property type="match status" value="1"/>
</dbReference>
<dbReference type="PANTHER" id="PTHR23099">
    <property type="entry name" value="TRANSCRIPTIONAL REGULATOR"/>
    <property type="match status" value="1"/>
</dbReference>
<dbReference type="CDD" id="cd00084">
    <property type="entry name" value="HMG-box_SF"/>
    <property type="match status" value="1"/>
</dbReference>
<comment type="caution">
    <text evidence="3">The sequence shown here is derived from an EMBL/GenBank/DDBJ whole genome shotgun (WGS) entry which is preliminary data.</text>
</comment>
<dbReference type="GO" id="GO:0006950">
    <property type="term" value="P:response to stress"/>
    <property type="evidence" value="ECO:0007669"/>
    <property type="project" value="UniProtKB-ARBA"/>
</dbReference>
<dbReference type="InterPro" id="IPR036910">
    <property type="entry name" value="HMG_box_dom_sf"/>
</dbReference>
<dbReference type="EMBL" id="AZHF01000001">
    <property type="protein sequence ID" value="OAA81915.1"/>
    <property type="molecule type" value="Genomic_DNA"/>
</dbReference>
<evidence type="ECO:0000313" key="4">
    <source>
        <dbReference type="Proteomes" id="UP000076881"/>
    </source>
</evidence>
<evidence type="ECO:0000256" key="1">
    <source>
        <dbReference type="SAM" id="MobiDB-lite"/>
    </source>
</evidence>
<feature type="region of interest" description="Disordered" evidence="1">
    <location>
        <begin position="587"/>
        <end position="607"/>
    </location>
</feature>
<feature type="compositionally biased region" description="Basic and acidic residues" evidence="1">
    <location>
        <begin position="596"/>
        <end position="605"/>
    </location>
</feature>
<dbReference type="InterPro" id="IPR035240">
    <property type="entry name" value="SprT_Zn_ribbon"/>
</dbReference>
<feature type="region of interest" description="Disordered" evidence="1">
    <location>
        <begin position="90"/>
        <end position="112"/>
    </location>
</feature>